<accession>A0A0J6XP10</accession>
<dbReference type="OrthoDB" id="954553at2"/>
<keyword evidence="1" id="KW-0378">Hydrolase</keyword>
<dbReference type="RefSeq" id="WP_048477167.1">
    <property type="nucleotide sequence ID" value="NZ_JBIRUD010000014.1"/>
</dbReference>
<evidence type="ECO:0000313" key="3">
    <source>
        <dbReference type="EMBL" id="KMO96949.1"/>
    </source>
</evidence>
<dbReference type="GO" id="GO:0006167">
    <property type="term" value="P:AMP biosynthetic process"/>
    <property type="evidence" value="ECO:0007669"/>
    <property type="project" value="TreeGrafter"/>
</dbReference>
<gene>
    <name evidence="3" type="ORF">ACS04_15380</name>
</gene>
<dbReference type="Proteomes" id="UP000035932">
    <property type="component" value="Unassembled WGS sequence"/>
</dbReference>
<feature type="domain" description="Nudix hydrolase" evidence="2">
    <location>
        <begin position="2"/>
        <end position="158"/>
    </location>
</feature>
<evidence type="ECO:0000259" key="2">
    <source>
        <dbReference type="PROSITE" id="PS51462"/>
    </source>
</evidence>
<name>A0A0J6XP10_9ACTN</name>
<keyword evidence="4" id="KW-1185">Reference proteome</keyword>
<reference evidence="3 4" key="1">
    <citation type="submission" date="2015-06" db="EMBL/GenBank/DDBJ databases">
        <title>Recapitulation of the evolution of biosynthetic gene clusters reveals hidden chemical diversity on bacterial genomes.</title>
        <authorList>
            <person name="Cruz-Morales P."/>
            <person name="Martinez-Guerrero C."/>
            <person name="Morales-Escalante M.A."/>
            <person name="Yanez-Guerra L.A."/>
            <person name="Kopp J.F."/>
            <person name="Feldmann J."/>
            <person name="Ramos-Aboites H.E."/>
            <person name="Barona-Gomez F."/>
        </authorList>
    </citation>
    <scope>NUCLEOTIDE SEQUENCE [LARGE SCALE GENOMIC DNA]</scope>
    <source>
        <strain evidence="3 4">ATCC 31245</strain>
    </source>
</reference>
<dbReference type="InterPro" id="IPR000086">
    <property type="entry name" value="NUDIX_hydrolase_dom"/>
</dbReference>
<dbReference type="InterPro" id="IPR051325">
    <property type="entry name" value="Nudix_hydrolase_domain"/>
</dbReference>
<dbReference type="GO" id="GO:0004081">
    <property type="term" value="F:bis(5'-nucleosyl)-tetraphosphatase (asymmetrical) activity"/>
    <property type="evidence" value="ECO:0007669"/>
    <property type="project" value="TreeGrafter"/>
</dbReference>
<dbReference type="STRING" id="66430.ACS04_15380"/>
<protein>
    <submittedName>
        <fullName evidence="3">DNA mismatch repair protein MutT</fullName>
    </submittedName>
</protein>
<dbReference type="SUPFAM" id="SSF55811">
    <property type="entry name" value="Nudix"/>
    <property type="match status" value="1"/>
</dbReference>
<organism evidence="3 4">
    <name type="scientific">Streptomyces roseus</name>
    <dbReference type="NCBI Taxonomy" id="66430"/>
    <lineage>
        <taxon>Bacteria</taxon>
        <taxon>Bacillati</taxon>
        <taxon>Actinomycetota</taxon>
        <taxon>Actinomycetes</taxon>
        <taxon>Kitasatosporales</taxon>
        <taxon>Streptomycetaceae</taxon>
        <taxon>Streptomyces</taxon>
    </lineage>
</organism>
<dbReference type="PROSITE" id="PS51462">
    <property type="entry name" value="NUDIX"/>
    <property type="match status" value="1"/>
</dbReference>
<dbReference type="Pfam" id="PF00293">
    <property type="entry name" value="NUDIX"/>
    <property type="match status" value="1"/>
</dbReference>
<dbReference type="PANTHER" id="PTHR21340">
    <property type="entry name" value="DIADENOSINE 5,5-P1,P4-TETRAPHOSPHATE PYROPHOSPHOHYDROLASE MUTT"/>
    <property type="match status" value="1"/>
</dbReference>
<dbReference type="PANTHER" id="PTHR21340:SF7">
    <property type="entry name" value="NUDIX HYDROLASE DOMAIN-CONTAINING PROTEIN"/>
    <property type="match status" value="1"/>
</dbReference>
<sequence>MTQKRSAGLLLFRPAEGPAGSPDEGIEVLLGHMGGPFWEHKDEGSWAIPKGEYEEDEAPIAAARREFTEEIGLPPPEGPYLPLGELRIPTGKLVTIWAVRADLDPALMVPGTFTMEWPPHSGRTQEFPELDRVAWFTPPVAETKLIPSQIPFLERLLALPRG</sequence>
<evidence type="ECO:0000256" key="1">
    <source>
        <dbReference type="ARBA" id="ARBA00022801"/>
    </source>
</evidence>
<dbReference type="AlphaFoldDB" id="A0A0J6XP10"/>
<dbReference type="Gene3D" id="3.90.79.10">
    <property type="entry name" value="Nucleoside Triphosphate Pyrophosphohydrolase"/>
    <property type="match status" value="1"/>
</dbReference>
<dbReference type="CDD" id="cd04662">
    <property type="entry name" value="NUDIX_Hydrolase"/>
    <property type="match status" value="1"/>
</dbReference>
<dbReference type="PROSITE" id="PS00893">
    <property type="entry name" value="NUDIX_BOX"/>
    <property type="match status" value="1"/>
</dbReference>
<dbReference type="PATRIC" id="fig|66430.4.peg.5748"/>
<evidence type="ECO:0000313" key="4">
    <source>
        <dbReference type="Proteomes" id="UP000035932"/>
    </source>
</evidence>
<proteinExistence type="predicted"/>
<dbReference type="InterPro" id="IPR015797">
    <property type="entry name" value="NUDIX_hydrolase-like_dom_sf"/>
</dbReference>
<comment type="caution">
    <text evidence="3">The sequence shown here is derived from an EMBL/GenBank/DDBJ whole genome shotgun (WGS) entry which is preliminary data.</text>
</comment>
<dbReference type="InterPro" id="IPR020084">
    <property type="entry name" value="NUDIX_hydrolase_CS"/>
</dbReference>
<dbReference type="GO" id="GO:0006754">
    <property type="term" value="P:ATP biosynthetic process"/>
    <property type="evidence" value="ECO:0007669"/>
    <property type="project" value="TreeGrafter"/>
</dbReference>
<dbReference type="EMBL" id="LFML01000058">
    <property type="protein sequence ID" value="KMO96949.1"/>
    <property type="molecule type" value="Genomic_DNA"/>
</dbReference>